<proteinExistence type="inferred from homology"/>
<dbReference type="PRINTS" id="PR00081">
    <property type="entry name" value="GDHRDH"/>
</dbReference>
<dbReference type="Gene3D" id="3.40.50.720">
    <property type="entry name" value="NAD(P)-binding Rossmann-like Domain"/>
    <property type="match status" value="1"/>
</dbReference>
<dbReference type="InterPro" id="IPR020904">
    <property type="entry name" value="Sc_DH/Rdtase_CS"/>
</dbReference>
<dbReference type="Proteomes" id="UP000298615">
    <property type="component" value="Chromosome"/>
</dbReference>
<dbReference type="PIRSF" id="PIRSF000126">
    <property type="entry name" value="11-beta-HSD1"/>
    <property type="match status" value="1"/>
</dbReference>
<dbReference type="AlphaFoldDB" id="A0A4D7CTH2"/>
<dbReference type="PANTHER" id="PTHR44196">
    <property type="entry name" value="DEHYDROGENASE/REDUCTASE SDR FAMILY MEMBER 7B"/>
    <property type="match status" value="1"/>
</dbReference>
<evidence type="ECO:0000256" key="2">
    <source>
        <dbReference type="ARBA" id="ARBA00023002"/>
    </source>
</evidence>
<dbReference type="InterPro" id="IPR002347">
    <property type="entry name" value="SDR_fam"/>
</dbReference>
<evidence type="ECO:0000256" key="3">
    <source>
        <dbReference type="RuleBase" id="RU000363"/>
    </source>
</evidence>
<accession>A0A4D7CTH2</accession>
<organism evidence="4 5">
    <name type="scientific">Vagococcus zengguangii</name>
    <dbReference type="NCBI Taxonomy" id="2571750"/>
    <lineage>
        <taxon>Bacteria</taxon>
        <taxon>Bacillati</taxon>
        <taxon>Bacillota</taxon>
        <taxon>Bacilli</taxon>
        <taxon>Lactobacillales</taxon>
        <taxon>Enterococcaceae</taxon>
        <taxon>Vagococcus</taxon>
    </lineage>
</organism>
<dbReference type="PRINTS" id="PR00080">
    <property type="entry name" value="SDRFAMILY"/>
</dbReference>
<gene>
    <name evidence="4" type="ORF">FA707_05185</name>
</gene>
<dbReference type="GO" id="GO:0016491">
    <property type="term" value="F:oxidoreductase activity"/>
    <property type="evidence" value="ECO:0007669"/>
    <property type="project" value="UniProtKB-KW"/>
</dbReference>
<evidence type="ECO:0000256" key="1">
    <source>
        <dbReference type="ARBA" id="ARBA00006484"/>
    </source>
</evidence>
<keyword evidence="2" id="KW-0560">Oxidoreductase</keyword>
<dbReference type="RefSeq" id="WP_136953225.1">
    <property type="nucleotide sequence ID" value="NZ_CP039712.1"/>
</dbReference>
<dbReference type="GO" id="GO:0016020">
    <property type="term" value="C:membrane"/>
    <property type="evidence" value="ECO:0007669"/>
    <property type="project" value="TreeGrafter"/>
</dbReference>
<evidence type="ECO:0000313" key="5">
    <source>
        <dbReference type="Proteomes" id="UP000298615"/>
    </source>
</evidence>
<dbReference type="KEGG" id="vao:FA707_05185"/>
<dbReference type="EMBL" id="CP039712">
    <property type="protein sequence ID" value="QCI86394.1"/>
    <property type="molecule type" value="Genomic_DNA"/>
</dbReference>
<comment type="similarity">
    <text evidence="1 3">Belongs to the short-chain dehydrogenases/reductases (SDR) family.</text>
</comment>
<dbReference type="InterPro" id="IPR036291">
    <property type="entry name" value="NAD(P)-bd_dom_sf"/>
</dbReference>
<protein>
    <submittedName>
        <fullName evidence="4">SDR family oxidoreductase</fullName>
    </submittedName>
</protein>
<name>A0A4D7CTH2_9ENTE</name>
<keyword evidence="5" id="KW-1185">Reference proteome</keyword>
<dbReference type="SUPFAM" id="SSF51735">
    <property type="entry name" value="NAD(P)-binding Rossmann-fold domains"/>
    <property type="match status" value="1"/>
</dbReference>
<dbReference type="PANTHER" id="PTHR44196:SF1">
    <property type="entry name" value="DEHYDROGENASE_REDUCTASE SDR FAMILY MEMBER 7B"/>
    <property type="match status" value="1"/>
</dbReference>
<dbReference type="OrthoDB" id="9793345at2"/>
<evidence type="ECO:0000313" key="4">
    <source>
        <dbReference type="EMBL" id="QCI86394.1"/>
    </source>
</evidence>
<dbReference type="Pfam" id="PF00106">
    <property type="entry name" value="adh_short"/>
    <property type="match status" value="1"/>
</dbReference>
<sequence length="264" mass="29142">MTKKLVGKVVLITGASSGLGEQLAYSAARQGATLILCARREEQLLEITKKCQELSGHEAVYYLIDIAEYETTELVLERIIRRFKKIDVLINNAGFGLFREFIQFDFDVADKMFKVNVLGLMAITQKIAQLMIDQKQGHIINIGSQGGKMASPKSSVYSATKFAVIGFSDALRLELKPHGVMVTTVNPGPITTEFFETADETGNYLASIGRLAIDPAKLSEKIIRVIGKSKREINTPKIMSFASIMSSLFPNLSDILTVSLFNKK</sequence>
<reference evidence="4 5" key="1">
    <citation type="submission" date="2019-04" db="EMBL/GenBank/DDBJ databases">
        <title>Vagococcus sp. nov., isolated from faeces of yaks (Bos grunniens).</title>
        <authorList>
            <person name="Ge Y."/>
        </authorList>
    </citation>
    <scope>NUCLEOTIDE SEQUENCE [LARGE SCALE GENOMIC DNA]</scope>
    <source>
        <strain evidence="4 5">MN-17</strain>
    </source>
</reference>
<dbReference type="PROSITE" id="PS00061">
    <property type="entry name" value="ADH_SHORT"/>
    <property type="match status" value="1"/>
</dbReference>